<proteinExistence type="inferred from homology"/>
<evidence type="ECO:0000313" key="6">
    <source>
        <dbReference type="EMBL" id="HIU29627.1"/>
    </source>
</evidence>
<dbReference type="PANTHER" id="PTHR35534:SF1">
    <property type="entry name" value="LARGE RIBOSOMAL SUBUNIT PROTEIN BL32"/>
    <property type="match status" value="1"/>
</dbReference>
<organism evidence="6 7">
    <name type="scientific">Candidatus Egerieisoma faecipullorum</name>
    <dbReference type="NCBI Taxonomy" id="2840963"/>
    <lineage>
        <taxon>Bacteria</taxon>
        <taxon>Bacillati</taxon>
        <taxon>Bacillota</taxon>
        <taxon>Clostridia</taxon>
        <taxon>Eubacteriales</taxon>
        <taxon>Clostridiaceae</taxon>
        <taxon>Clostridiaceae incertae sedis</taxon>
        <taxon>Candidatus Egerieisoma</taxon>
    </lineage>
</organism>
<keyword evidence="2 5" id="KW-0689">Ribosomal protein</keyword>
<dbReference type="GO" id="GO:0003735">
    <property type="term" value="F:structural constituent of ribosome"/>
    <property type="evidence" value="ECO:0007669"/>
    <property type="project" value="InterPro"/>
</dbReference>
<dbReference type="InterPro" id="IPR002677">
    <property type="entry name" value="Ribosomal_bL32"/>
</dbReference>
<dbReference type="InterPro" id="IPR044957">
    <property type="entry name" value="Ribosomal_bL32_bact"/>
</dbReference>
<dbReference type="Proteomes" id="UP000824089">
    <property type="component" value="Unassembled WGS sequence"/>
</dbReference>
<comment type="caution">
    <text evidence="6">The sequence shown here is derived from an EMBL/GenBank/DDBJ whole genome shotgun (WGS) entry which is preliminary data.</text>
</comment>
<sequence length="62" mass="7333">MICPKRRWSKARTRTRRANWKLEAPNLVKCPHCHEFKLSHRVCGNCGYYKGREVVAMAEDDK</sequence>
<evidence type="ECO:0000256" key="1">
    <source>
        <dbReference type="ARBA" id="ARBA00008560"/>
    </source>
</evidence>
<keyword evidence="3 5" id="KW-0687">Ribonucleoprotein</keyword>
<dbReference type="PANTHER" id="PTHR35534">
    <property type="entry name" value="50S RIBOSOMAL PROTEIN L32"/>
    <property type="match status" value="1"/>
</dbReference>
<evidence type="ECO:0000313" key="7">
    <source>
        <dbReference type="Proteomes" id="UP000824089"/>
    </source>
</evidence>
<comment type="similarity">
    <text evidence="1 5">Belongs to the bacterial ribosomal protein bL32 family.</text>
</comment>
<dbReference type="GO" id="GO:0006412">
    <property type="term" value="P:translation"/>
    <property type="evidence" value="ECO:0007669"/>
    <property type="project" value="UniProtKB-UniRule"/>
</dbReference>
<dbReference type="HAMAP" id="MF_00340">
    <property type="entry name" value="Ribosomal_bL32"/>
    <property type="match status" value="1"/>
</dbReference>
<evidence type="ECO:0000256" key="2">
    <source>
        <dbReference type="ARBA" id="ARBA00022980"/>
    </source>
</evidence>
<dbReference type="AlphaFoldDB" id="A0A9D1I868"/>
<gene>
    <name evidence="5 6" type="primary">rpmF</name>
    <name evidence="6" type="ORF">IAD50_04955</name>
</gene>
<dbReference type="EMBL" id="DVMM01000099">
    <property type="protein sequence ID" value="HIU29627.1"/>
    <property type="molecule type" value="Genomic_DNA"/>
</dbReference>
<protein>
    <recommendedName>
        <fullName evidence="4 5">Large ribosomal subunit protein bL32</fullName>
    </recommendedName>
</protein>
<evidence type="ECO:0000256" key="4">
    <source>
        <dbReference type="ARBA" id="ARBA00035178"/>
    </source>
</evidence>
<dbReference type="InterPro" id="IPR011332">
    <property type="entry name" value="Ribosomal_zn-bd"/>
</dbReference>
<reference evidence="6" key="2">
    <citation type="journal article" date="2021" name="PeerJ">
        <title>Extensive microbial diversity within the chicken gut microbiome revealed by metagenomics and culture.</title>
        <authorList>
            <person name="Gilroy R."/>
            <person name="Ravi A."/>
            <person name="Getino M."/>
            <person name="Pursley I."/>
            <person name="Horton D.L."/>
            <person name="Alikhan N.F."/>
            <person name="Baker D."/>
            <person name="Gharbi K."/>
            <person name="Hall N."/>
            <person name="Watson M."/>
            <person name="Adriaenssens E.M."/>
            <person name="Foster-Nyarko E."/>
            <person name="Jarju S."/>
            <person name="Secka A."/>
            <person name="Antonio M."/>
            <person name="Oren A."/>
            <person name="Chaudhuri R.R."/>
            <person name="La Ragione R."/>
            <person name="Hildebrand F."/>
            <person name="Pallen M.J."/>
        </authorList>
    </citation>
    <scope>NUCLEOTIDE SEQUENCE</scope>
    <source>
        <strain evidence="6">CHK195-4489</strain>
    </source>
</reference>
<dbReference type="NCBIfam" id="TIGR01031">
    <property type="entry name" value="rpmF_bact"/>
    <property type="match status" value="1"/>
</dbReference>
<reference evidence="6" key="1">
    <citation type="submission" date="2020-10" db="EMBL/GenBank/DDBJ databases">
        <authorList>
            <person name="Gilroy R."/>
        </authorList>
    </citation>
    <scope>NUCLEOTIDE SEQUENCE</scope>
    <source>
        <strain evidence="6">CHK195-4489</strain>
    </source>
</reference>
<dbReference type="SUPFAM" id="SSF57829">
    <property type="entry name" value="Zn-binding ribosomal proteins"/>
    <property type="match status" value="1"/>
</dbReference>
<evidence type="ECO:0000256" key="3">
    <source>
        <dbReference type="ARBA" id="ARBA00023274"/>
    </source>
</evidence>
<accession>A0A9D1I868</accession>
<name>A0A9D1I868_9CLOT</name>
<dbReference type="GO" id="GO:0015934">
    <property type="term" value="C:large ribosomal subunit"/>
    <property type="evidence" value="ECO:0007669"/>
    <property type="project" value="InterPro"/>
</dbReference>
<dbReference type="Pfam" id="PF01783">
    <property type="entry name" value="Ribosomal_L32p"/>
    <property type="match status" value="1"/>
</dbReference>
<evidence type="ECO:0000256" key="5">
    <source>
        <dbReference type="HAMAP-Rule" id="MF_00340"/>
    </source>
</evidence>